<dbReference type="Proteomes" id="UP000198614">
    <property type="component" value="Unassembled WGS sequence"/>
</dbReference>
<dbReference type="GO" id="GO:0071949">
    <property type="term" value="F:FAD binding"/>
    <property type="evidence" value="ECO:0007669"/>
    <property type="project" value="InterPro"/>
</dbReference>
<dbReference type="InterPro" id="IPR050493">
    <property type="entry name" value="FAD-dep_Monooxygenase_BioMet"/>
</dbReference>
<dbReference type="GO" id="GO:0004497">
    <property type="term" value="F:monooxygenase activity"/>
    <property type="evidence" value="ECO:0007669"/>
    <property type="project" value="UniProtKB-KW"/>
</dbReference>
<evidence type="ECO:0000313" key="6">
    <source>
        <dbReference type="Proteomes" id="UP000198614"/>
    </source>
</evidence>
<dbReference type="PANTHER" id="PTHR13789">
    <property type="entry name" value="MONOOXYGENASE"/>
    <property type="match status" value="1"/>
</dbReference>
<sequence length="382" mass="41008">MDIRTRTTTRRAVVIGAGIVGLTTGLALRRAGFEVVVCERAPEIRAAGASLGLWANALAVLDDLGLGEQVRAIGAPTEMRFHDPAGELLQSPEFGPEDRRYLLVHRAKLNDLLADAVGHGNIRLATAFEDYEEHEDRVTVRLSEGGTVDADLLIGADGAHSAVRERLVPGTPAREHAGHHAWRAVLPPGEVTVPGDRLILGGERCRGGYVRTYDGSVYWLVNQFDSPPLTGTRKEQAATRAVHLEEPGSPGVLSALIAATPEDRILHNRIMLVPPLPHWVSARVALAGDAAHAMSPHITAGATLGIEDAALLGRLLGADQDVPAALAAYQADRIPRYTHVARLSEAVEHAPTPREFARNYAAFSHWMLSRRPQGAGSEGREA</sequence>
<dbReference type="Gene3D" id="3.50.50.60">
    <property type="entry name" value="FAD/NAD(P)-binding domain"/>
    <property type="match status" value="1"/>
</dbReference>
<feature type="transmembrane region" description="Helical" evidence="3">
    <location>
        <begin position="12"/>
        <end position="28"/>
    </location>
</feature>
<evidence type="ECO:0000259" key="4">
    <source>
        <dbReference type="Pfam" id="PF01494"/>
    </source>
</evidence>
<feature type="domain" description="FAD-binding" evidence="4">
    <location>
        <begin position="12"/>
        <end position="342"/>
    </location>
</feature>
<keyword evidence="1" id="KW-0560">Oxidoreductase</keyword>
<keyword evidence="3" id="KW-0472">Membrane</keyword>
<dbReference type="OrthoDB" id="4568714at2"/>
<keyword evidence="2" id="KW-0503">Monooxygenase</keyword>
<organism evidence="5 6">
    <name type="scientific">Streptomyces griseoaurantiacus</name>
    <dbReference type="NCBI Taxonomy" id="68213"/>
    <lineage>
        <taxon>Bacteria</taxon>
        <taxon>Bacillati</taxon>
        <taxon>Actinomycetota</taxon>
        <taxon>Actinomycetes</taxon>
        <taxon>Kitasatosporales</taxon>
        <taxon>Streptomycetaceae</taxon>
        <taxon>Streptomyces</taxon>
        <taxon>Streptomyces aurantiacus group</taxon>
    </lineage>
</organism>
<proteinExistence type="predicted"/>
<reference evidence="5 6" key="1">
    <citation type="submission" date="2016-10" db="EMBL/GenBank/DDBJ databases">
        <authorList>
            <person name="de Groot N.N."/>
        </authorList>
    </citation>
    <scope>NUCLEOTIDE SEQUENCE [LARGE SCALE GENOMIC DNA]</scope>
    <source>
        <strain evidence="5 6">CGMCC 4.1859</strain>
    </source>
</reference>
<dbReference type="PANTHER" id="PTHR13789:SF309">
    <property type="entry name" value="PUTATIVE (AFU_ORTHOLOGUE AFUA_6G14510)-RELATED"/>
    <property type="match status" value="1"/>
</dbReference>
<dbReference type="PRINTS" id="PR00420">
    <property type="entry name" value="RNGMNOXGNASE"/>
</dbReference>
<gene>
    <name evidence="5" type="ORF">SAMN05216260_101323</name>
</gene>
<accession>A0A1G7C0E6</accession>
<protein>
    <submittedName>
        <fullName evidence="5">2-polyprenyl-6-methoxyphenol hydroxylase</fullName>
    </submittedName>
</protein>
<keyword evidence="3" id="KW-0812">Transmembrane</keyword>
<evidence type="ECO:0000256" key="1">
    <source>
        <dbReference type="ARBA" id="ARBA00023002"/>
    </source>
</evidence>
<evidence type="ECO:0000313" key="5">
    <source>
        <dbReference type="EMBL" id="SDE32743.1"/>
    </source>
</evidence>
<dbReference type="SUPFAM" id="SSF51905">
    <property type="entry name" value="FAD/NAD(P)-binding domain"/>
    <property type="match status" value="1"/>
</dbReference>
<dbReference type="AlphaFoldDB" id="A0A1G7C0E6"/>
<name>A0A1G7C0E6_9ACTN</name>
<keyword evidence="3" id="KW-1133">Transmembrane helix</keyword>
<evidence type="ECO:0000256" key="3">
    <source>
        <dbReference type="SAM" id="Phobius"/>
    </source>
</evidence>
<dbReference type="InterPro" id="IPR036188">
    <property type="entry name" value="FAD/NAD-bd_sf"/>
</dbReference>
<dbReference type="InterPro" id="IPR002938">
    <property type="entry name" value="FAD-bd"/>
</dbReference>
<dbReference type="EMBL" id="FNAX01000001">
    <property type="protein sequence ID" value="SDE32743.1"/>
    <property type="molecule type" value="Genomic_DNA"/>
</dbReference>
<evidence type="ECO:0000256" key="2">
    <source>
        <dbReference type="ARBA" id="ARBA00023033"/>
    </source>
</evidence>
<dbReference type="Pfam" id="PF01494">
    <property type="entry name" value="FAD_binding_3"/>
    <property type="match status" value="1"/>
</dbReference>